<evidence type="ECO:0000256" key="1">
    <source>
        <dbReference type="SAM" id="Phobius"/>
    </source>
</evidence>
<keyword evidence="1" id="KW-0812">Transmembrane</keyword>
<dbReference type="PANTHER" id="PTHR41710:SF2">
    <property type="entry name" value="GLYCOSYL TRANSFERASE FAMILY 39_83 DOMAIN-CONTAINING PROTEIN"/>
    <property type="match status" value="1"/>
</dbReference>
<protein>
    <submittedName>
        <fullName evidence="3">Glycosyltransferase family 39 protein</fullName>
    </submittedName>
</protein>
<dbReference type="PANTHER" id="PTHR41710">
    <property type="entry name" value="GLYCOSYL TRANSFERASE, FAMILY 39"/>
    <property type="match status" value="1"/>
</dbReference>
<feature type="transmembrane region" description="Helical" evidence="1">
    <location>
        <begin position="78"/>
        <end position="96"/>
    </location>
</feature>
<organism evidence="3 4">
    <name type="scientific">Pelagicoccus mobilis</name>
    <dbReference type="NCBI Taxonomy" id="415221"/>
    <lineage>
        <taxon>Bacteria</taxon>
        <taxon>Pseudomonadati</taxon>
        <taxon>Verrucomicrobiota</taxon>
        <taxon>Opitutia</taxon>
        <taxon>Puniceicoccales</taxon>
        <taxon>Pelagicoccaceae</taxon>
        <taxon>Pelagicoccus</taxon>
    </lineage>
</organism>
<feature type="domain" description="Glycosyltransferase RgtA/B/C/D-like" evidence="2">
    <location>
        <begin position="30"/>
        <end position="167"/>
    </location>
</feature>
<accession>A0A934VSP5</accession>
<dbReference type="Proteomes" id="UP000617628">
    <property type="component" value="Unassembled WGS sequence"/>
</dbReference>
<name>A0A934VSP5_9BACT</name>
<sequence>MQSYQAWRLIEEGEYRYDPGEHHGPLLYFVTKWMYPFISRANGELTDEGMRRVPMLFSMGTVFLGLLVFRKYGRADALLWGMIVAAAPLCVIYGSYYVQEALLVCFTLGFAFGIYRYWQYPSMGAAVGVGIALGLMHITKETAVLHVAAIMGAGLITVLLRSEKPSIGLSGLFRHLGVVAGIALLLHCLFFSSFFQNPKGIVDGFATFFSYAERSQGQGHEKPFFYYASLLLPQRLEGVRWSELAFLIATLLGVVGAVAKLRADGFRFFIVGSGLLMFFVYSIIPYKNPWLMLAPYCFLAFSAAIGVVEVLHYGRSLRNAPGKWGVVVCGLGLLFWLTAELRQNHDKALVRYASASRNPYLYMHTTPRYSKLLDRLESVKGLEEIAVYSPDAAWPLPWHLRGWTKVGYWTDLNSYQAGGIDVFDTRLMEGQEHLAASGGFWELHGLRPNTILALRATDERGESWVSSNAED</sequence>
<dbReference type="InterPro" id="IPR038731">
    <property type="entry name" value="RgtA/B/C-like"/>
</dbReference>
<feature type="transmembrane region" description="Helical" evidence="1">
    <location>
        <begin position="53"/>
        <end position="72"/>
    </location>
</feature>
<feature type="transmembrane region" description="Helical" evidence="1">
    <location>
        <begin position="172"/>
        <end position="195"/>
    </location>
</feature>
<evidence type="ECO:0000259" key="2">
    <source>
        <dbReference type="Pfam" id="PF13231"/>
    </source>
</evidence>
<evidence type="ECO:0000313" key="4">
    <source>
        <dbReference type="Proteomes" id="UP000617628"/>
    </source>
</evidence>
<keyword evidence="4" id="KW-1185">Reference proteome</keyword>
<gene>
    <name evidence="3" type="ORF">JIN87_20255</name>
</gene>
<proteinExistence type="predicted"/>
<feature type="transmembrane region" description="Helical" evidence="1">
    <location>
        <begin position="143"/>
        <end position="160"/>
    </location>
</feature>
<reference evidence="3" key="1">
    <citation type="submission" date="2021-01" db="EMBL/GenBank/DDBJ databases">
        <title>Modified the classification status of verrucomicrobia.</title>
        <authorList>
            <person name="Feng X."/>
        </authorList>
    </citation>
    <scope>NUCLEOTIDE SEQUENCE</scope>
    <source>
        <strain evidence="3">KCTC 13126</strain>
    </source>
</reference>
<dbReference type="AlphaFoldDB" id="A0A934VSP5"/>
<dbReference type="Pfam" id="PF13231">
    <property type="entry name" value="PMT_2"/>
    <property type="match status" value="1"/>
</dbReference>
<feature type="transmembrane region" description="Helical" evidence="1">
    <location>
        <begin position="290"/>
        <end position="311"/>
    </location>
</feature>
<dbReference type="EMBL" id="JAENIL010000043">
    <property type="protein sequence ID" value="MBK1879230.1"/>
    <property type="molecule type" value="Genomic_DNA"/>
</dbReference>
<keyword evidence="1" id="KW-0472">Membrane</keyword>
<evidence type="ECO:0000313" key="3">
    <source>
        <dbReference type="EMBL" id="MBK1879230.1"/>
    </source>
</evidence>
<comment type="caution">
    <text evidence="3">The sequence shown here is derived from an EMBL/GenBank/DDBJ whole genome shotgun (WGS) entry which is preliminary data.</text>
</comment>
<keyword evidence="1" id="KW-1133">Transmembrane helix</keyword>
<dbReference type="InterPro" id="IPR019962">
    <property type="entry name" value="CHP03663"/>
</dbReference>
<feature type="transmembrane region" description="Helical" evidence="1">
    <location>
        <begin position="266"/>
        <end position="284"/>
    </location>
</feature>
<feature type="transmembrane region" description="Helical" evidence="1">
    <location>
        <begin position="323"/>
        <end position="339"/>
    </location>
</feature>